<dbReference type="AlphaFoldDB" id="A0A9J7L7C4"/>
<evidence type="ECO:0000256" key="1">
    <source>
        <dbReference type="SAM" id="MobiDB-lite"/>
    </source>
</evidence>
<evidence type="ECO:0000313" key="2">
    <source>
        <dbReference type="Proteomes" id="UP000001554"/>
    </source>
</evidence>
<reference evidence="2" key="1">
    <citation type="journal article" date="2020" name="Nat. Ecol. Evol.">
        <title>Deeply conserved synteny resolves early events in vertebrate evolution.</title>
        <authorList>
            <person name="Simakov O."/>
            <person name="Marletaz F."/>
            <person name="Yue J.X."/>
            <person name="O'Connell B."/>
            <person name="Jenkins J."/>
            <person name="Brandt A."/>
            <person name="Calef R."/>
            <person name="Tung C.H."/>
            <person name="Huang T.K."/>
            <person name="Schmutz J."/>
            <person name="Satoh N."/>
            <person name="Yu J.K."/>
            <person name="Putnam N.H."/>
            <person name="Green R.E."/>
            <person name="Rokhsar D.S."/>
        </authorList>
    </citation>
    <scope>NUCLEOTIDE SEQUENCE [LARGE SCALE GENOMIC DNA]</scope>
    <source>
        <strain evidence="2">S238N-H82</strain>
    </source>
</reference>
<dbReference type="KEGG" id="bfo:118416503"/>
<feature type="compositionally biased region" description="Polar residues" evidence="1">
    <location>
        <begin position="84"/>
        <end position="101"/>
    </location>
</feature>
<dbReference type="Proteomes" id="UP000001554">
    <property type="component" value="Chromosome 5"/>
</dbReference>
<keyword evidence="2" id="KW-1185">Reference proteome</keyword>
<feature type="region of interest" description="Disordered" evidence="1">
    <location>
        <begin position="46"/>
        <end position="107"/>
    </location>
</feature>
<proteinExistence type="predicted"/>
<accession>A0A9J7L7C4</accession>
<evidence type="ECO:0000313" key="3">
    <source>
        <dbReference type="RefSeq" id="XP_035677518.1"/>
    </source>
</evidence>
<protein>
    <submittedName>
        <fullName evidence="3">Uncharacterized protein LOC118416503</fullName>
    </submittedName>
</protein>
<sequence>MDGTATPVSSKRKRYCGHCKAYKPARTYFRHKNDYFNAATGQWKQAKADETRPARPLFRSPVNVPDPLLNSSSSSAESDSDAETTANGDQSSSVVGASPCNSSQQSVSSSDESVSIIFMLWICYKFLVFRMYALKTFVSCLSEIYQNDLY</sequence>
<dbReference type="GeneID" id="118416503"/>
<dbReference type="RefSeq" id="XP_035677518.1">
    <property type="nucleotide sequence ID" value="XM_035821625.1"/>
</dbReference>
<name>A0A9J7L7C4_BRAFL</name>
<reference evidence="3" key="2">
    <citation type="submission" date="2025-08" db="UniProtKB">
        <authorList>
            <consortium name="RefSeq"/>
        </authorList>
    </citation>
    <scope>IDENTIFICATION</scope>
    <source>
        <strain evidence="3">S238N-H82</strain>
        <tissue evidence="3">Testes</tissue>
    </source>
</reference>
<gene>
    <name evidence="3" type="primary">LOC118416503</name>
</gene>
<organism evidence="2 3">
    <name type="scientific">Branchiostoma floridae</name>
    <name type="common">Florida lancelet</name>
    <name type="synonym">Amphioxus</name>
    <dbReference type="NCBI Taxonomy" id="7739"/>
    <lineage>
        <taxon>Eukaryota</taxon>
        <taxon>Metazoa</taxon>
        <taxon>Chordata</taxon>
        <taxon>Cephalochordata</taxon>
        <taxon>Leptocardii</taxon>
        <taxon>Amphioxiformes</taxon>
        <taxon>Branchiostomatidae</taxon>
        <taxon>Branchiostoma</taxon>
    </lineage>
</organism>